<accession>A0ABV5RQI0</accession>
<evidence type="ECO:0008006" key="5">
    <source>
        <dbReference type="Google" id="ProtNLM"/>
    </source>
</evidence>
<keyword evidence="4" id="KW-1185">Reference proteome</keyword>
<dbReference type="Proteomes" id="UP001589532">
    <property type="component" value="Unassembled WGS sequence"/>
</dbReference>
<proteinExistence type="predicted"/>
<feature type="region of interest" description="Disordered" evidence="1">
    <location>
        <begin position="91"/>
        <end position="171"/>
    </location>
</feature>
<name>A0ABV5RQI0_9ACTN</name>
<comment type="caution">
    <text evidence="3">The sequence shown here is derived from an EMBL/GenBank/DDBJ whole genome shotgun (WGS) entry which is preliminary data.</text>
</comment>
<evidence type="ECO:0000256" key="2">
    <source>
        <dbReference type="SAM" id="SignalP"/>
    </source>
</evidence>
<reference evidence="3 4" key="1">
    <citation type="submission" date="2024-09" db="EMBL/GenBank/DDBJ databases">
        <authorList>
            <person name="Sun Q."/>
            <person name="Mori K."/>
        </authorList>
    </citation>
    <scope>NUCLEOTIDE SEQUENCE [LARGE SCALE GENOMIC DNA]</scope>
    <source>
        <strain evidence="3 4">JCM 3143</strain>
    </source>
</reference>
<evidence type="ECO:0000256" key="1">
    <source>
        <dbReference type="SAM" id="MobiDB-lite"/>
    </source>
</evidence>
<feature type="signal peptide" evidence="2">
    <location>
        <begin position="1"/>
        <end position="23"/>
    </location>
</feature>
<dbReference type="EMBL" id="JBHMBW010000002">
    <property type="protein sequence ID" value="MFB9621679.1"/>
    <property type="molecule type" value="Genomic_DNA"/>
</dbReference>
<dbReference type="RefSeq" id="WP_344992401.1">
    <property type="nucleotide sequence ID" value="NZ_BAAAXV010000005.1"/>
</dbReference>
<feature type="compositionally biased region" description="Basic and acidic residues" evidence="1">
    <location>
        <begin position="91"/>
        <end position="115"/>
    </location>
</feature>
<feature type="compositionally biased region" description="Gly residues" evidence="1">
    <location>
        <begin position="126"/>
        <end position="144"/>
    </location>
</feature>
<evidence type="ECO:0000313" key="3">
    <source>
        <dbReference type="EMBL" id="MFB9621679.1"/>
    </source>
</evidence>
<sequence length="171" mass="17365">MPKLRSIMASLAIGTAMSGGVIAASATTTAANAGTQVSAGAPVLIGGHGCGWRSCWGWGGWWRKHHRNDRIDIQIFNRNHNFNLKRDNKRTREFENDHDEWKFENEDHGKKGKDGEDGEDAENIIGGNGGGGGAGGAGGAGGNNCNGNANCAGGAGGGGGAGGAGGDAEDF</sequence>
<evidence type="ECO:0000313" key="4">
    <source>
        <dbReference type="Proteomes" id="UP001589532"/>
    </source>
</evidence>
<gene>
    <name evidence="3" type="ORF">ACFFSA_01165</name>
</gene>
<organism evidence="3 4">
    <name type="scientific">Nonomuraea helvata</name>
    <dbReference type="NCBI Taxonomy" id="37484"/>
    <lineage>
        <taxon>Bacteria</taxon>
        <taxon>Bacillati</taxon>
        <taxon>Actinomycetota</taxon>
        <taxon>Actinomycetes</taxon>
        <taxon>Streptosporangiales</taxon>
        <taxon>Streptosporangiaceae</taxon>
        <taxon>Nonomuraea</taxon>
    </lineage>
</organism>
<feature type="chain" id="PRO_5046397697" description="PE-PGRS family protein" evidence="2">
    <location>
        <begin position="24"/>
        <end position="171"/>
    </location>
</feature>
<protein>
    <recommendedName>
        <fullName evidence="5">PE-PGRS family protein</fullName>
    </recommendedName>
</protein>
<feature type="compositionally biased region" description="Gly residues" evidence="1">
    <location>
        <begin position="153"/>
        <end position="171"/>
    </location>
</feature>
<keyword evidence="2" id="KW-0732">Signal</keyword>